<sequence>MTGNAAFLANFKECNDGHVMFGDGVGGKILGKGFINQPSLPYLQDARWKALVKNDMHWCVLMTFPGNDSSDNITSKVSAPKKFFAIVSCLKESSLKLYNW</sequence>
<dbReference type="AlphaFoldDB" id="A0A5D3CTJ3"/>
<name>A0A5D3CTJ3_CUCMM</name>
<evidence type="ECO:0000313" key="2">
    <source>
        <dbReference type="EMBL" id="TYK13489.1"/>
    </source>
</evidence>
<comment type="caution">
    <text evidence="2">The sequence shown here is derived from an EMBL/GenBank/DDBJ whole genome shotgun (WGS) entry which is preliminary data.</text>
</comment>
<accession>A0A5D3CTJ3</accession>
<dbReference type="EMBL" id="SSTE01002875">
    <property type="protein sequence ID" value="KAA0063247.1"/>
    <property type="molecule type" value="Genomic_DNA"/>
</dbReference>
<gene>
    <name evidence="2" type="ORF">E5676_scaffold556G00270</name>
    <name evidence="1" type="ORF">E6C27_scaffold205G00630</name>
</gene>
<protein>
    <submittedName>
        <fullName evidence="2">Uncharacterized protein</fullName>
    </submittedName>
</protein>
<reference evidence="3 4" key="1">
    <citation type="submission" date="2019-08" db="EMBL/GenBank/DDBJ databases">
        <title>Draft genome sequences of two oriental melons (Cucumis melo L. var makuwa).</title>
        <authorList>
            <person name="Kwon S.-Y."/>
        </authorList>
    </citation>
    <scope>NUCLEOTIDE SEQUENCE [LARGE SCALE GENOMIC DNA]</scope>
    <source>
        <strain evidence="4">cv. Chang Bougi</strain>
        <strain evidence="3">cv. SW 3</strain>
        <tissue evidence="2">Leaf</tissue>
    </source>
</reference>
<evidence type="ECO:0000313" key="4">
    <source>
        <dbReference type="Proteomes" id="UP000321947"/>
    </source>
</evidence>
<evidence type="ECO:0000313" key="1">
    <source>
        <dbReference type="EMBL" id="KAA0063247.1"/>
    </source>
</evidence>
<organism evidence="2 4">
    <name type="scientific">Cucumis melo var. makuwa</name>
    <name type="common">Oriental melon</name>
    <dbReference type="NCBI Taxonomy" id="1194695"/>
    <lineage>
        <taxon>Eukaryota</taxon>
        <taxon>Viridiplantae</taxon>
        <taxon>Streptophyta</taxon>
        <taxon>Embryophyta</taxon>
        <taxon>Tracheophyta</taxon>
        <taxon>Spermatophyta</taxon>
        <taxon>Magnoliopsida</taxon>
        <taxon>eudicotyledons</taxon>
        <taxon>Gunneridae</taxon>
        <taxon>Pentapetalae</taxon>
        <taxon>rosids</taxon>
        <taxon>fabids</taxon>
        <taxon>Cucurbitales</taxon>
        <taxon>Cucurbitaceae</taxon>
        <taxon>Benincaseae</taxon>
        <taxon>Cucumis</taxon>
    </lineage>
</organism>
<dbReference type="Proteomes" id="UP000321393">
    <property type="component" value="Unassembled WGS sequence"/>
</dbReference>
<dbReference type="EMBL" id="SSTD01009930">
    <property type="protein sequence ID" value="TYK13489.1"/>
    <property type="molecule type" value="Genomic_DNA"/>
</dbReference>
<dbReference type="Proteomes" id="UP000321947">
    <property type="component" value="Unassembled WGS sequence"/>
</dbReference>
<evidence type="ECO:0000313" key="3">
    <source>
        <dbReference type="Proteomes" id="UP000321393"/>
    </source>
</evidence>
<proteinExistence type="predicted"/>